<proteinExistence type="predicted"/>
<accession>A0AA37N649</accession>
<gene>
    <name evidence="2" type="ORF">CE91St55_67290</name>
</gene>
<sequence length="64" mass="7649">MKEYDVTITETLKMTVTVEAESQLEAEQMVSDNWRNQEYILDADNFTGVDFKARRRTRSRDMER</sequence>
<dbReference type="RefSeq" id="WP_244053291.1">
    <property type="nucleotide sequence ID" value="NZ_BQNJ01000003.1"/>
</dbReference>
<protein>
    <recommendedName>
        <fullName evidence="1">DpnD/PcfM-like C-terminal domain-containing protein</fullName>
    </recommendedName>
</protein>
<evidence type="ECO:0000313" key="3">
    <source>
        <dbReference type="Proteomes" id="UP001055091"/>
    </source>
</evidence>
<dbReference type="AlphaFoldDB" id="A0AA37N649"/>
<dbReference type="Pfam" id="PF14207">
    <property type="entry name" value="DpnD-PcfM"/>
    <property type="match status" value="1"/>
</dbReference>
<evidence type="ECO:0000313" key="2">
    <source>
        <dbReference type="EMBL" id="GKH04748.1"/>
    </source>
</evidence>
<dbReference type="Proteomes" id="UP001055091">
    <property type="component" value="Unassembled WGS sequence"/>
</dbReference>
<dbReference type="EMBL" id="BQNJ01000003">
    <property type="protein sequence ID" value="GKH04748.1"/>
    <property type="molecule type" value="Genomic_DNA"/>
</dbReference>
<evidence type="ECO:0000259" key="1">
    <source>
        <dbReference type="Pfam" id="PF14207"/>
    </source>
</evidence>
<reference evidence="2" key="1">
    <citation type="submission" date="2022-01" db="EMBL/GenBank/DDBJ databases">
        <title>Novel bile acid biosynthetic pathways are enriched in the microbiome of centenarians.</title>
        <authorList>
            <person name="Sato Y."/>
            <person name="Atarashi K."/>
            <person name="Plichta R.D."/>
            <person name="Arai Y."/>
            <person name="Sasajima S."/>
            <person name="Kearney M.S."/>
            <person name="Suda W."/>
            <person name="Takeshita K."/>
            <person name="Sasaki T."/>
            <person name="Okamoto S."/>
            <person name="Skelly N.A."/>
            <person name="Okamura Y."/>
            <person name="Vlamakis H."/>
            <person name="Li Y."/>
            <person name="Tanoue T."/>
            <person name="Takei H."/>
            <person name="Nittono H."/>
            <person name="Narushima S."/>
            <person name="Irie J."/>
            <person name="Itoh H."/>
            <person name="Moriya K."/>
            <person name="Sugiura Y."/>
            <person name="Suematsu M."/>
            <person name="Moritoki N."/>
            <person name="Shibata S."/>
            <person name="Littman R.D."/>
            <person name="Fischbach A.M."/>
            <person name="Uwamino Y."/>
            <person name="Inoue T."/>
            <person name="Honda A."/>
            <person name="Hattori M."/>
            <person name="Murai T."/>
            <person name="Xavier J.R."/>
            <person name="Hirose N."/>
            <person name="Honda K."/>
        </authorList>
    </citation>
    <scope>NUCLEOTIDE SEQUENCE</scope>
    <source>
        <strain evidence="2">CE91-St55</strain>
    </source>
</reference>
<feature type="domain" description="DpnD/PcfM-like C-terminal" evidence="1">
    <location>
        <begin position="4"/>
        <end position="47"/>
    </location>
</feature>
<comment type="caution">
    <text evidence="2">The sequence shown here is derived from an EMBL/GenBank/DDBJ whole genome shotgun (WGS) entry which is preliminary data.</text>
</comment>
<dbReference type="InterPro" id="IPR025575">
    <property type="entry name" value="DpnD/PcfM_C"/>
</dbReference>
<name>A0AA37N649_9FIRM</name>
<organism evidence="2 3">
    <name type="scientific">Hungatella hathewayi</name>
    <dbReference type="NCBI Taxonomy" id="154046"/>
    <lineage>
        <taxon>Bacteria</taxon>
        <taxon>Bacillati</taxon>
        <taxon>Bacillota</taxon>
        <taxon>Clostridia</taxon>
        <taxon>Lachnospirales</taxon>
        <taxon>Lachnospiraceae</taxon>
        <taxon>Hungatella</taxon>
    </lineage>
</organism>